<sequence length="215" mass="25240">MNRYVLLSFCLPALSAPLRFVKRQKSNVSGNSYPNLYIRVVDCPSRKKYCMIRVFESPNILEYGSRYPAVKDLGIGATNASKKVMRKGWVDREEVSVTLSNIFDEIIPPSYLGIGLGYRIDKRDARYWEIMKRKVFIIDFLRQVDGAQNIISAFLSWELTQPSTEWWATCMYYVRQKMRNDLPVDLYVKRYKACRSVWKFSQHSREKLRKQGGNH</sequence>
<accession>A0A8H3M996</accession>
<evidence type="ECO:0000313" key="3">
    <source>
        <dbReference type="Proteomes" id="UP000615446"/>
    </source>
</evidence>
<name>A0A8H3M996_9GLOM</name>
<evidence type="ECO:0000313" key="2">
    <source>
        <dbReference type="EMBL" id="GET03108.1"/>
    </source>
</evidence>
<gene>
    <name evidence="2" type="ORF">RCL2_002945400</name>
</gene>
<keyword evidence="1" id="KW-0732">Signal</keyword>
<proteinExistence type="predicted"/>
<feature type="signal peptide" evidence="1">
    <location>
        <begin position="1"/>
        <end position="15"/>
    </location>
</feature>
<dbReference type="Proteomes" id="UP000615446">
    <property type="component" value="Unassembled WGS sequence"/>
</dbReference>
<organism evidence="2 3">
    <name type="scientific">Rhizophagus clarus</name>
    <dbReference type="NCBI Taxonomy" id="94130"/>
    <lineage>
        <taxon>Eukaryota</taxon>
        <taxon>Fungi</taxon>
        <taxon>Fungi incertae sedis</taxon>
        <taxon>Mucoromycota</taxon>
        <taxon>Glomeromycotina</taxon>
        <taxon>Glomeromycetes</taxon>
        <taxon>Glomerales</taxon>
        <taxon>Glomeraceae</taxon>
        <taxon>Rhizophagus</taxon>
    </lineage>
</organism>
<dbReference type="EMBL" id="BLAL01000319">
    <property type="protein sequence ID" value="GET03108.1"/>
    <property type="molecule type" value="Genomic_DNA"/>
</dbReference>
<evidence type="ECO:0000256" key="1">
    <source>
        <dbReference type="SAM" id="SignalP"/>
    </source>
</evidence>
<protein>
    <submittedName>
        <fullName evidence="2">Uncharacterized protein</fullName>
    </submittedName>
</protein>
<feature type="chain" id="PRO_5034331076" evidence="1">
    <location>
        <begin position="16"/>
        <end position="215"/>
    </location>
</feature>
<comment type="caution">
    <text evidence="2">The sequence shown here is derived from an EMBL/GenBank/DDBJ whole genome shotgun (WGS) entry which is preliminary data.</text>
</comment>
<dbReference type="AlphaFoldDB" id="A0A8H3M996"/>
<reference evidence="2" key="1">
    <citation type="submission" date="2019-10" db="EMBL/GenBank/DDBJ databases">
        <title>Conservation and host-specific expression of non-tandemly repeated heterogenous ribosome RNA gene in arbuscular mycorrhizal fungi.</title>
        <authorList>
            <person name="Maeda T."/>
            <person name="Kobayashi Y."/>
            <person name="Nakagawa T."/>
            <person name="Ezawa T."/>
            <person name="Yamaguchi K."/>
            <person name="Bino T."/>
            <person name="Nishimoto Y."/>
            <person name="Shigenobu S."/>
            <person name="Kawaguchi M."/>
        </authorList>
    </citation>
    <scope>NUCLEOTIDE SEQUENCE</scope>
    <source>
        <strain evidence="2">HR1</strain>
    </source>
</reference>